<sequence length="68" mass="7798">MRGDDTWEKKGAFCSVFEERQALKGFLDSLYLGIESYVREGLEFAFDTAAYRAAPRRDYDDAKHNTPA</sequence>
<evidence type="ECO:0000313" key="1">
    <source>
        <dbReference type="EMBL" id="AKU96676.1"/>
    </source>
</evidence>
<accession>A0A0K1PTH0</accession>
<protein>
    <submittedName>
        <fullName evidence="1">Uncharacterized protein</fullName>
    </submittedName>
</protein>
<keyword evidence="2" id="KW-1185">Reference proteome</keyword>
<gene>
    <name evidence="1" type="ORF">AKJ09_03340</name>
</gene>
<organism evidence="1 2">
    <name type="scientific">Labilithrix luteola</name>
    <dbReference type="NCBI Taxonomy" id="1391654"/>
    <lineage>
        <taxon>Bacteria</taxon>
        <taxon>Pseudomonadati</taxon>
        <taxon>Myxococcota</taxon>
        <taxon>Polyangia</taxon>
        <taxon>Polyangiales</taxon>
        <taxon>Labilitrichaceae</taxon>
        <taxon>Labilithrix</taxon>
    </lineage>
</organism>
<evidence type="ECO:0000313" key="2">
    <source>
        <dbReference type="Proteomes" id="UP000064967"/>
    </source>
</evidence>
<proteinExistence type="predicted"/>
<dbReference type="EMBL" id="CP012333">
    <property type="protein sequence ID" value="AKU96676.1"/>
    <property type="molecule type" value="Genomic_DNA"/>
</dbReference>
<dbReference type="AlphaFoldDB" id="A0A0K1PTH0"/>
<name>A0A0K1PTH0_9BACT</name>
<dbReference type="KEGG" id="llu:AKJ09_03340"/>
<reference evidence="1 2" key="1">
    <citation type="submission" date="2015-08" db="EMBL/GenBank/DDBJ databases">
        <authorList>
            <person name="Babu N.S."/>
            <person name="Beckwith C.J."/>
            <person name="Beseler K.G."/>
            <person name="Brison A."/>
            <person name="Carone J.V."/>
            <person name="Caskin T.P."/>
            <person name="Diamond M."/>
            <person name="Durham M.E."/>
            <person name="Foxe J.M."/>
            <person name="Go M."/>
            <person name="Henderson B.A."/>
            <person name="Jones I.B."/>
            <person name="McGettigan J.A."/>
            <person name="Micheletti S.J."/>
            <person name="Nasrallah M.E."/>
            <person name="Ortiz D."/>
            <person name="Piller C.R."/>
            <person name="Privatt S.R."/>
            <person name="Schneider S.L."/>
            <person name="Sharp S."/>
            <person name="Smith T.C."/>
            <person name="Stanton J.D."/>
            <person name="Ullery H.E."/>
            <person name="Wilson R.J."/>
            <person name="Serrano M.G."/>
            <person name="Buck G."/>
            <person name="Lee V."/>
            <person name="Wang Y."/>
            <person name="Carvalho R."/>
            <person name="Voegtly L."/>
            <person name="Shi R."/>
            <person name="Duckworth R."/>
            <person name="Johnson A."/>
            <person name="Loviza R."/>
            <person name="Walstead R."/>
            <person name="Shah Z."/>
            <person name="Kiflezghi M."/>
            <person name="Wade K."/>
            <person name="Ball S.L."/>
            <person name="Bradley K.W."/>
            <person name="Asai D.J."/>
            <person name="Bowman C.A."/>
            <person name="Russell D.A."/>
            <person name="Pope W.H."/>
            <person name="Jacobs-Sera D."/>
            <person name="Hendrix R.W."/>
            <person name="Hatfull G.F."/>
        </authorList>
    </citation>
    <scope>NUCLEOTIDE SEQUENCE [LARGE SCALE GENOMIC DNA]</scope>
    <source>
        <strain evidence="1 2">DSM 27648</strain>
    </source>
</reference>
<dbReference type="Proteomes" id="UP000064967">
    <property type="component" value="Chromosome"/>
</dbReference>